<protein>
    <submittedName>
        <fullName evidence="1">Uncharacterized protein</fullName>
    </submittedName>
</protein>
<dbReference type="EMBL" id="KZ821267">
    <property type="protein sequence ID" value="PYH41226.1"/>
    <property type="molecule type" value="Genomic_DNA"/>
</dbReference>
<dbReference type="GeneID" id="37072112"/>
<dbReference type="Proteomes" id="UP000248349">
    <property type="component" value="Unassembled WGS sequence"/>
</dbReference>
<evidence type="ECO:0000313" key="2">
    <source>
        <dbReference type="Proteomes" id="UP000248349"/>
    </source>
</evidence>
<sequence length="132" mass="14933">MSLTSSKNRLNHISRRKVNPQVIVSCQGTTEPPTSTLTRRPKIVKSSRLKFDDVHGLLITNPPPPPRGSLVDLAQTGELRISTRNLLCPADRSYRQHQAGEIRLNASLDPFAIVNICRGVFKELKDRKRRRK</sequence>
<organism evidence="1 2">
    <name type="scientific">Aspergillus saccharolyticus JOP 1030-1</name>
    <dbReference type="NCBI Taxonomy" id="1450539"/>
    <lineage>
        <taxon>Eukaryota</taxon>
        <taxon>Fungi</taxon>
        <taxon>Dikarya</taxon>
        <taxon>Ascomycota</taxon>
        <taxon>Pezizomycotina</taxon>
        <taxon>Eurotiomycetes</taxon>
        <taxon>Eurotiomycetidae</taxon>
        <taxon>Eurotiales</taxon>
        <taxon>Aspergillaceae</taxon>
        <taxon>Aspergillus</taxon>
        <taxon>Aspergillus subgen. Circumdati</taxon>
    </lineage>
</organism>
<proteinExistence type="predicted"/>
<dbReference type="RefSeq" id="XP_025427208.1">
    <property type="nucleotide sequence ID" value="XM_025570884.1"/>
</dbReference>
<name>A0A318Z2E9_9EURO</name>
<reference evidence="1 2" key="1">
    <citation type="submission" date="2016-12" db="EMBL/GenBank/DDBJ databases">
        <title>The genomes of Aspergillus section Nigri reveals drivers in fungal speciation.</title>
        <authorList>
            <consortium name="DOE Joint Genome Institute"/>
            <person name="Vesth T.C."/>
            <person name="Nybo J."/>
            <person name="Theobald S."/>
            <person name="Brandl J."/>
            <person name="Frisvad J.C."/>
            <person name="Nielsen K.F."/>
            <person name="Lyhne E.K."/>
            <person name="Kogle M.E."/>
            <person name="Kuo A."/>
            <person name="Riley R."/>
            <person name="Clum A."/>
            <person name="Nolan M."/>
            <person name="Lipzen A."/>
            <person name="Salamov A."/>
            <person name="Henrissat B."/>
            <person name="Wiebenga A."/>
            <person name="De Vries R.P."/>
            <person name="Grigoriev I.V."/>
            <person name="Mortensen U.H."/>
            <person name="Andersen M.R."/>
            <person name="Baker S.E."/>
        </authorList>
    </citation>
    <scope>NUCLEOTIDE SEQUENCE [LARGE SCALE GENOMIC DNA]</scope>
    <source>
        <strain evidence="1 2">JOP 1030-1</strain>
    </source>
</reference>
<dbReference type="AlphaFoldDB" id="A0A318Z2E9"/>
<accession>A0A318Z2E9</accession>
<evidence type="ECO:0000313" key="1">
    <source>
        <dbReference type="EMBL" id="PYH41226.1"/>
    </source>
</evidence>
<gene>
    <name evidence="1" type="ORF">BP01DRAFT_182866</name>
</gene>
<keyword evidence="2" id="KW-1185">Reference proteome</keyword>